<reference evidence="2 3" key="1">
    <citation type="submission" date="2023-08" db="EMBL/GenBank/DDBJ databases">
        <title>Nocardioides seae sp. nov., a bacterium isolated from a soil.</title>
        <authorList>
            <person name="Wang X."/>
        </authorList>
    </citation>
    <scope>NUCLEOTIDE SEQUENCE [LARGE SCALE GENOMIC DNA]</scope>
    <source>
        <strain evidence="2 3">YZH12</strain>
    </source>
</reference>
<dbReference type="RefSeq" id="WP_315732425.1">
    <property type="nucleotide sequence ID" value="NZ_JAVYII010000003.1"/>
</dbReference>
<name>A0ABU3PUU1_9ACTN</name>
<keyword evidence="1" id="KW-0472">Membrane</keyword>
<evidence type="ECO:0000256" key="1">
    <source>
        <dbReference type="SAM" id="Phobius"/>
    </source>
</evidence>
<dbReference type="EMBL" id="JAVYII010000003">
    <property type="protein sequence ID" value="MDT9592997.1"/>
    <property type="molecule type" value="Genomic_DNA"/>
</dbReference>
<dbReference type="Proteomes" id="UP001268542">
    <property type="component" value="Unassembled WGS sequence"/>
</dbReference>
<comment type="caution">
    <text evidence="2">The sequence shown here is derived from an EMBL/GenBank/DDBJ whole genome shotgun (WGS) entry which is preliminary data.</text>
</comment>
<gene>
    <name evidence="2" type="ORF">RDV89_07955</name>
</gene>
<sequence length="144" mass="14641">MTLAAALLLAATALHLGFQAVVTLVVYPALRVERDAPAERWRAVHDAHSRRIAPLVVAVYGVLALAGVSVLFDGIDVWQGVALGLSGFVVATTAFAGAPLHGALGCTDDPARRAALLRRLAVADAVRLGGAAAAFGAAVVGAVR</sequence>
<feature type="transmembrane region" description="Helical" evidence="1">
    <location>
        <begin position="52"/>
        <end position="72"/>
    </location>
</feature>
<keyword evidence="1" id="KW-0812">Transmembrane</keyword>
<keyword evidence="3" id="KW-1185">Reference proteome</keyword>
<keyword evidence="1" id="KW-1133">Transmembrane helix</keyword>
<protein>
    <recommendedName>
        <fullName evidence="4">DUF1772 domain-containing protein</fullName>
    </recommendedName>
</protein>
<feature type="transmembrane region" description="Helical" evidence="1">
    <location>
        <begin position="81"/>
        <end position="100"/>
    </location>
</feature>
<evidence type="ECO:0008006" key="4">
    <source>
        <dbReference type="Google" id="ProtNLM"/>
    </source>
</evidence>
<proteinExistence type="predicted"/>
<evidence type="ECO:0000313" key="3">
    <source>
        <dbReference type="Proteomes" id="UP001268542"/>
    </source>
</evidence>
<feature type="transmembrane region" description="Helical" evidence="1">
    <location>
        <begin position="120"/>
        <end position="143"/>
    </location>
</feature>
<evidence type="ECO:0000313" key="2">
    <source>
        <dbReference type="EMBL" id="MDT9592997.1"/>
    </source>
</evidence>
<organism evidence="2 3">
    <name type="scientific">Nocardioides imazamoxiresistens</name>
    <dbReference type="NCBI Taxonomy" id="3231893"/>
    <lineage>
        <taxon>Bacteria</taxon>
        <taxon>Bacillati</taxon>
        <taxon>Actinomycetota</taxon>
        <taxon>Actinomycetes</taxon>
        <taxon>Propionibacteriales</taxon>
        <taxon>Nocardioidaceae</taxon>
        <taxon>Nocardioides</taxon>
    </lineage>
</organism>
<accession>A0ABU3PUU1</accession>